<keyword evidence="11" id="KW-0482">Metalloprotease</keyword>
<evidence type="ECO:0000256" key="5">
    <source>
        <dbReference type="ARBA" id="ARBA00015611"/>
    </source>
</evidence>
<keyword evidence="10" id="KW-0862">Zinc</keyword>
<dbReference type="InterPro" id="IPR042097">
    <property type="entry name" value="Aminopeptidase_N-like_N_sf"/>
</dbReference>
<evidence type="ECO:0000256" key="8">
    <source>
        <dbReference type="ARBA" id="ARBA00022723"/>
    </source>
</evidence>
<accession>A0A7V3PU48</accession>
<feature type="domain" description="Peptidase M1 membrane alanine aminopeptidase" evidence="12">
    <location>
        <begin position="280"/>
        <end position="468"/>
    </location>
</feature>
<comment type="caution">
    <text evidence="13">The sequence shown here is derived from an EMBL/GenBank/DDBJ whole genome shotgun (WGS) entry which is preliminary data.</text>
</comment>
<dbReference type="GO" id="GO:0008270">
    <property type="term" value="F:zinc ion binding"/>
    <property type="evidence" value="ECO:0007669"/>
    <property type="project" value="InterPro"/>
</dbReference>
<comment type="catalytic activity">
    <reaction evidence="1">
        <text>Release of an N-terminal amino acid, Xaa-|-Yaa- from a peptide, amide or arylamide. Xaa is preferably Ala, but may be most amino acids including Pro (slow action). When a terminal hydrophobic residue is followed by a prolyl residue, the two may be released as an intact Xaa-Pro dipeptide.</text>
        <dbReference type="EC" id="3.4.11.2"/>
    </reaction>
</comment>
<organism evidence="13">
    <name type="scientific">candidate division WOR-3 bacterium</name>
    <dbReference type="NCBI Taxonomy" id="2052148"/>
    <lineage>
        <taxon>Bacteria</taxon>
        <taxon>Bacteria division WOR-3</taxon>
    </lineage>
</organism>
<dbReference type="EMBL" id="DTMZ01000119">
    <property type="protein sequence ID" value="HGD13465.1"/>
    <property type="molecule type" value="Genomic_DNA"/>
</dbReference>
<dbReference type="InterPro" id="IPR001930">
    <property type="entry name" value="Peptidase_M1"/>
</dbReference>
<sequence>MGVMLVFLSIASLESTEAIQPVFYHPPPRFESQPVFAESLHSYDVRHYRLDITLGMDNAGYQCYERVSIKSNVNLLDSFSLDFAGLVCDSIRQNGQPVRFDTLPGYLRVYLNRPVPAGDSTVIDIFFHREPTAPQIGFFFAQPPTVLHAHAMTCGCPRDNHYWFACWDWPGDKAERGCEINITVPDTFQACANGVLDSVTLAAGNKKTWWWRHSYPIATYLMTFSASRFARWDTVVTTAAGDTVPLIYFMWPRDSAATRTGYRLVPDMLLYYSAPNRFGPYPFERFGLVPGYYGFPWGGMEHQTQVMIHPSYIAGGGEATIGHELAHMWWGDMVTHLGYADVWLNEGFASWAECLYMGHLNGRSYFQNYIAGKARQYFSQHRSWDFPIYNPPWSEIYNYGIVYCKGAWILRMLQFVCGDTSWEQPGVFFRAMRVYGDSFRYGTVSTEDFKRIVARETGKELDRFFAQWVYDRGYPRFRLFWAKQAAGDSWDVFIRVVQQNDTNSRSVFATFFPVRLNCINDSVSYNLNIEDAIYMDTLRVGAEPLSITPDPDNWILDSCYVSQVDITEMEKWLGNAFGKELLILPNPGKTALRFQSPGPFPKSIEIYDRTGRLVAELNLRARDFVWNRTDATGRRLSSGVYFVKIQANRDWQLKLVLLD</sequence>
<dbReference type="GO" id="GO:0005615">
    <property type="term" value="C:extracellular space"/>
    <property type="evidence" value="ECO:0007669"/>
    <property type="project" value="TreeGrafter"/>
</dbReference>
<name>A0A7V3PU48_UNCW3</name>
<comment type="cofactor">
    <cofactor evidence="2">
        <name>Zn(2+)</name>
        <dbReference type="ChEBI" id="CHEBI:29105"/>
    </cofactor>
</comment>
<evidence type="ECO:0000256" key="2">
    <source>
        <dbReference type="ARBA" id="ARBA00001947"/>
    </source>
</evidence>
<reference evidence="13" key="1">
    <citation type="journal article" date="2020" name="mSystems">
        <title>Genome- and Community-Level Interaction Insights into Carbon Utilization and Element Cycling Functions of Hydrothermarchaeota in Hydrothermal Sediment.</title>
        <authorList>
            <person name="Zhou Z."/>
            <person name="Liu Y."/>
            <person name="Xu W."/>
            <person name="Pan J."/>
            <person name="Luo Z.H."/>
            <person name="Li M."/>
        </authorList>
    </citation>
    <scope>NUCLEOTIDE SEQUENCE [LARGE SCALE GENOMIC DNA]</scope>
    <source>
        <strain evidence="13">SpSt-914</strain>
    </source>
</reference>
<dbReference type="EC" id="3.4.11.2" evidence="4"/>
<dbReference type="SUPFAM" id="SSF55486">
    <property type="entry name" value="Metalloproteases ('zincins'), catalytic domain"/>
    <property type="match status" value="1"/>
</dbReference>
<dbReference type="InterPro" id="IPR026444">
    <property type="entry name" value="Secre_tail"/>
</dbReference>
<dbReference type="PRINTS" id="PR00756">
    <property type="entry name" value="ALADIPTASE"/>
</dbReference>
<dbReference type="GO" id="GO:0043171">
    <property type="term" value="P:peptide catabolic process"/>
    <property type="evidence" value="ECO:0007669"/>
    <property type="project" value="TreeGrafter"/>
</dbReference>
<keyword evidence="9" id="KW-0378">Hydrolase</keyword>
<dbReference type="GO" id="GO:0016285">
    <property type="term" value="F:alanyl aminopeptidase activity"/>
    <property type="evidence" value="ECO:0007669"/>
    <property type="project" value="UniProtKB-EC"/>
</dbReference>
<evidence type="ECO:0000256" key="9">
    <source>
        <dbReference type="ARBA" id="ARBA00022801"/>
    </source>
</evidence>
<dbReference type="NCBIfam" id="TIGR04183">
    <property type="entry name" value="Por_Secre_tail"/>
    <property type="match status" value="1"/>
</dbReference>
<proteinExistence type="inferred from homology"/>
<dbReference type="GO" id="GO:0070006">
    <property type="term" value="F:metalloaminopeptidase activity"/>
    <property type="evidence" value="ECO:0007669"/>
    <property type="project" value="TreeGrafter"/>
</dbReference>
<dbReference type="GO" id="GO:0005737">
    <property type="term" value="C:cytoplasm"/>
    <property type="evidence" value="ECO:0007669"/>
    <property type="project" value="TreeGrafter"/>
</dbReference>
<dbReference type="Gene3D" id="2.60.40.4070">
    <property type="match status" value="1"/>
</dbReference>
<protein>
    <recommendedName>
        <fullName evidence="5">Aminopeptidase N</fullName>
        <ecNumber evidence="4">3.4.11.2</ecNumber>
    </recommendedName>
</protein>
<dbReference type="CDD" id="cd09603">
    <property type="entry name" value="M1_APN_like"/>
    <property type="match status" value="1"/>
</dbReference>
<dbReference type="GO" id="GO:0042277">
    <property type="term" value="F:peptide binding"/>
    <property type="evidence" value="ECO:0007669"/>
    <property type="project" value="TreeGrafter"/>
</dbReference>
<dbReference type="PANTHER" id="PTHR11533:SF174">
    <property type="entry name" value="PUROMYCIN-SENSITIVE AMINOPEPTIDASE-RELATED"/>
    <property type="match status" value="1"/>
</dbReference>
<evidence type="ECO:0000256" key="3">
    <source>
        <dbReference type="ARBA" id="ARBA00010136"/>
    </source>
</evidence>
<evidence type="ECO:0000256" key="7">
    <source>
        <dbReference type="ARBA" id="ARBA00022670"/>
    </source>
</evidence>
<keyword evidence="6" id="KW-0031">Aminopeptidase</keyword>
<dbReference type="InterPro" id="IPR050344">
    <property type="entry name" value="Peptidase_M1_aminopeptidases"/>
</dbReference>
<dbReference type="GO" id="GO:0016020">
    <property type="term" value="C:membrane"/>
    <property type="evidence" value="ECO:0007669"/>
    <property type="project" value="TreeGrafter"/>
</dbReference>
<dbReference type="PANTHER" id="PTHR11533">
    <property type="entry name" value="PROTEASE M1 ZINC METALLOPROTEASE"/>
    <property type="match status" value="1"/>
</dbReference>
<dbReference type="InterPro" id="IPR027268">
    <property type="entry name" value="Peptidase_M4/M1_CTD_sf"/>
</dbReference>
<dbReference type="Pfam" id="PF01433">
    <property type="entry name" value="Peptidase_M1"/>
    <property type="match status" value="1"/>
</dbReference>
<dbReference type="Gene3D" id="2.60.40.1730">
    <property type="entry name" value="tricorn interacting facor f3 domain"/>
    <property type="match status" value="1"/>
</dbReference>
<keyword evidence="8" id="KW-0479">Metal-binding</keyword>
<evidence type="ECO:0000256" key="4">
    <source>
        <dbReference type="ARBA" id="ARBA00012564"/>
    </source>
</evidence>
<dbReference type="Gene3D" id="1.10.390.10">
    <property type="entry name" value="Neutral Protease Domain 2"/>
    <property type="match status" value="1"/>
</dbReference>
<evidence type="ECO:0000256" key="1">
    <source>
        <dbReference type="ARBA" id="ARBA00000098"/>
    </source>
</evidence>
<evidence type="ECO:0000256" key="6">
    <source>
        <dbReference type="ARBA" id="ARBA00022438"/>
    </source>
</evidence>
<dbReference type="InterPro" id="IPR014782">
    <property type="entry name" value="Peptidase_M1_dom"/>
</dbReference>
<keyword evidence="7" id="KW-0645">Protease</keyword>
<evidence type="ECO:0000256" key="11">
    <source>
        <dbReference type="ARBA" id="ARBA00023049"/>
    </source>
</evidence>
<dbReference type="AlphaFoldDB" id="A0A7V3PU48"/>
<dbReference type="GO" id="GO:0006508">
    <property type="term" value="P:proteolysis"/>
    <property type="evidence" value="ECO:0007669"/>
    <property type="project" value="UniProtKB-KW"/>
</dbReference>
<dbReference type="SUPFAM" id="SSF63737">
    <property type="entry name" value="Leukotriene A4 hydrolase N-terminal domain"/>
    <property type="match status" value="1"/>
</dbReference>
<evidence type="ECO:0000259" key="12">
    <source>
        <dbReference type="Pfam" id="PF01433"/>
    </source>
</evidence>
<evidence type="ECO:0000313" key="13">
    <source>
        <dbReference type="EMBL" id="HGD13465.1"/>
    </source>
</evidence>
<evidence type="ECO:0000256" key="10">
    <source>
        <dbReference type="ARBA" id="ARBA00022833"/>
    </source>
</evidence>
<gene>
    <name evidence="13" type="ORF">ENX16_05240</name>
</gene>
<comment type="similarity">
    <text evidence="3">Belongs to the peptidase M1 family.</text>
</comment>